<dbReference type="Pfam" id="PF00011">
    <property type="entry name" value="HSP20"/>
    <property type="match status" value="1"/>
</dbReference>
<feature type="domain" description="SHSP" evidence="5">
    <location>
        <begin position="1"/>
        <end position="97"/>
    </location>
</feature>
<dbReference type="EMBL" id="LR743595">
    <property type="protein sequence ID" value="CAA2624457.1"/>
    <property type="molecule type" value="Genomic_DNA"/>
</dbReference>
<name>A0A7I8J107_SPIIN</name>
<proteinExistence type="inferred from homology"/>
<evidence type="ECO:0000313" key="7">
    <source>
        <dbReference type="Proteomes" id="UP001189122"/>
    </source>
</evidence>
<dbReference type="Gene3D" id="2.60.40.790">
    <property type="match status" value="1"/>
</dbReference>
<dbReference type="InterPro" id="IPR008978">
    <property type="entry name" value="HSP20-like_chaperone"/>
</dbReference>
<keyword evidence="1" id="KW-0346">Stress response</keyword>
<accession>A0A7I8J107</accession>
<evidence type="ECO:0000256" key="2">
    <source>
        <dbReference type="PROSITE-ProRule" id="PRU00285"/>
    </source>
</evidence>
<dbReference type="PROSITE" id="PS01031">
    <property type="entry name" value="SHSP"/>
    <property type="match status" value="1"/>
</dbReference>
<dbReference type="EMBL" id="CACRZD030000008">
    <property type="protein sequence ID" value="CAA6663905.1"/>
    <property type="molecule type" value="Genomic_DNA"/>
</dbReference>
<keyword evidence="7" id="KW-1185">Reference proteome</keyword>
<evidence type="ECO:0000256" key="4">
    <source>
        <dbReference type="SAM" id="MobiDB-lite"/>
    </source>
</evidence>
<dbReference type="Proteomes" id="UP001189122">
    <property type="component" value="Unassembled WGS sequence"/>
</dbReference>
<dbReference type="PANTHER" id="PTHR11527">
    <property type="entry name" value="HEAT-SHOCK PROTEIN 20 FAMILY MEMBER"/>
    <property type="match status" value="1"/>
</dbReference>
<dbReference type="InterPro" id="IPR002068">
    <property type="entry name" value="A-crystallin/Hsp20_dom"/>
</dbReference>
<dbReference type="InterPro" id="IPR031107">
    <property type="entry name" value="Small_HSP"/>
</dbReference>
<protein>
    <recommendedName>
        <fullName evidence="5">SHSP domain-containing protein</fullName>
    </recommendedName>
</protein>
<feature type="compositionally biased region" description="Basic and acidic residues" evidence="4">
    <location>
        <begin position="105"/>
        <end position="114"/>
    </location>
</feature>
<organism evidence="6">
    <name type="scientific">Spirodela intermedia</name>
    <name type="common">Intermediate duckweed</name>
    <dbReference type="NCBI Taxonomy" id="51605"/>
    <lineage>
        <taxon>Eukaryota</taxon>
        <taxon>Viridiplantae</taxon>
        <taxon>Streptophyta</taxon>
        <taxon>Embryophyta</taxon>
        <taxon>Tracheophyta</taxon>
        <taxon>Spermatophyta</taxon>
        <taxon>Magnoliopsida</taxon>
        <taxon>Liliopsida</taxon>
        <taxon>Araceae</taxon>
        <taxon>Lemnoideae</taxon>
        <taxon>Spirodela</taxon>
    </lineage>
</organism>
<evidence type="ECO:0000313" key="6">
    <source>
        <dbReference type="EMBL" id="CAA2624457.1"/>
    </source>
</evidence>
<reference evidence="6 7" key="1">
    <citation type="submission" date="2019-12" db="EMBL/GenBank/DDBJ databases">
        <authorList>
            <person name="Scholz U."/>
            <person name="Mascher M."/>
            <person name="Fiebig A."/>
        </authorList>
    </citation>
    <scope>NUCLEOTIDE SEQUENCE</scope>
</reference>
<evidence type="ECO:0000256" key="3">
    <source>
        <dbReference type="RuleBase" id="RU003616"/>
    </source>
</evidence>
<evidence type="ECO:0000259" key="5">
    <source>
        <dbReference type="PROSITE" id="PS01031"/>
    </source>
</evidence>
<dbReference type="AlphaFoldDB" id="A0A7I8J107"/>
<dbReference type="SUPFAM" id="SSF49764">
    <property type="entry name" value="HSP20-like chaperones"/>
    <property type="match status" value="1"/>
</dbReference>
<evidence type="ECO:0000256" key="1">
    <source>
        <dbReference type="ARBA" id="ARBA00023016"/>
    </source>
</evidence>
<comment type="similarity">
    <text evidence="2 3">Belongs to the small heat shock protein (HSP20) family.</text>
</comment>
<feature type="region of interest" description="Disordered" evidence="4">
    <location>
        <begin position="79"/>
        <end position="114"/>
    </location>
</feature>
<sequence>MGGAGFKKEELKVELEEEGGVLKVAGERRREAERKEGGGWHCAERAHGKFWRRLRMPENADVASARATLDNGVLTIALSKLPPSRSSTLRRPRQRGESSSGGGEEEGRTLETCR</sequence>
<gene>
    <name evidence="6" type="ORF">SI7747_08010294</name>
</gene>